<proteinExistence type="inferred from homology"/>
<evidence type="ECO:0000259" key="7">
    <source>
        <dbReference type="Pfam" id="PF00675"/>
    </source>
</evidence>
<feature type="domain" description="Peptidase M16 N-terminal" evidence="7">
    <location>
        <begin position="44"/>
        <end position="207"/>
    </location>
</feature>
<keyword evidence="5" id="KW-0862">Zinc</keyword>
<keyword evidence="3" id="KW-0479">Metal-binding</keyword>
<name>A0A4U0UT87_9PEZI</name>
<dbReference type="GO" id="GO:0005829">
    <property type="term" value="C:cytosol"/>
    <property type="evidence" value="ECO:0007669"/>
    <property type="project" value="TreeGrafter"/>
</dbReference>
<dbReference type="InterPro" id="IPR032632">
    <property type="entry name" value="Peptidase_M16_M"/>
</dbReference>
<dbReference type="AlphaFoldDB" id="A0A4U0UT87"/>
<dbReference type="GO" id="GO:0004222">
    <property type="term" value="F:metalloendopeptidase activity"/>
    <property type="evidence" value="ECO:0007669"/>
    <property type="project" value="TreeGrafter"/>
</dbReference>
<dbReference type="InterPro" id="IPR011249">
    <property type="entry name" value="Metalloenz_LuxS/M16"/>
</dbReference>
<dbReference type="Pfam" id="PF16187">
    <property type="entry name" value="Peptidase_M16_M"/>
    <property type="match status" value="1"/>
</dbReference>
<evidence type="ECO:0000313" key="11">
    <source>
        <dbReference type="EMBL" id="TKA38245.1"/>
    </source>
</evidence>
<dbReference type="FunFam" id="3.30.830.10:FF:000003">
    <property type="entry name" value="Insulin-degrading enzyme"/>
    <property type="match status" value="1"/>
</dbReference>
<evidence type="ECO:0000259" key="8">
    <source>
        <dbReference type="Pfam" id="PF05193"/>
    </source>
</evidence>
<evidence type="ECO:0000259" key="9">
    <source>
        <dbReference type="Pfam" id="PF16187"/>
    </source>
</evidence>
<accession>A0A4U0UT87</accession>
<dbReference type="GO" id="GO:0005739">
    <property type="term" value="C:mitochondrion"/>
    <property type="evidence" value="ECO:0007669"/>
    <property type="project" value="TreeGrafter"/>
</dbReference>
<evidence type="ECO:0000256" key="4">
    <source>
        <dbReference type="ARBA" id="ARBA00022801"/>
    </source>
</evidence>
<feature type="domain" description="Peptidase M16 C-terminal" evidence="8">
    <location>
        <begin position="236"/>
        <end position="413"/>
    </location>
</feature>
<dbReference type="InterPro" id="IPR054734">
    <property type="entry name" value="PqqF-like_C_4"/>
</dbReference>
<organism evidence="11 12">
    <name type="scientific">Friedmanniomyces endolithicus</name>
    <dbReference type="NCBI Taxonomy" id="329885"/>
    <lineage>
        <taxon>Eukaryota</taxon>
        <taxon>Fungi</taxon>
        <taxon>Dikarya</taxon>
        <taxon>Ascomycota</taxon>
        <taxon>Pezizomycotina</taxon>
        <taxon>Dothideomycetes</taxon>
        <taxon>Dothideomycetidae</taxon>
        <taxon>Mycosphaerellales</taxon>
        <taxon>Teratosphaeriaceae</taxon>
        <taxon>Friedmanniomyces</taxon>
    </lineage>
</organism>
<evidence type="ECO:0000256" key="5">
    <source>
        <dbReference type="ARBA" id="ARBA00022833"/>
    </source>
</evidence>
<dbReference type="InterPro" id="IPR050626">
    <property type="entry name" value="Peptidase_M16"/>
</dbReference>
<dbReference type="OrthoDB" id="952271at2759"/>
<evidence type="ECO:0000256" key="2">
    <source>
        <dbReference type="ARBA" id="ARBA00022670"/>
    </source>
</evidence>
<dbReference type="Gene3D" id="3.30.830.10">
    <property type="entry name" value="Metalloenzyme, LuxS/M16 peptidase-like"/>
    <property type="match status" value="4"/>
</dbReference>
<keyword evidence="6" id="KW-0482">Metalloprotease</keyword>
<dbReference type="FunFam" id="3.30.830.10:FF:000005">
    <property type="entry name" value="nardilysin isoform X1"/>
    <property type="match status" value="1"/>
</dbReference>
<evidence type="ECO:0000256" key="3">
    <source>
        <dbReference type="ARBA" id="ARBA00022723"/>
    </source>
</evidence>
<dbReference type="SUPFAM" id="SSF63411">
    <property type="entry name" value="LuxS/MPP-like metallohydrolase"/>
    <property type="match status" value="4"/>
</dbReference>
<evidence type="ECO:0000259" key="10">
    <source>
        <dbReference type="Pfam" id="PF22456"/>
    </source>
</evidence>
<dbReference type="STRING" id="329885.A0A4U0UT87"/>
<dbReference type="GO" id="GO:0043171">
    <property type="term" value="P:peptide catabolic process"/>
    <property type="evidence" value="ECO:0007669"/>
    <property type="project" value="TreeGrafter"/>
</dbReference>
<evidence type="ECO:0008006" key="13">
    <source>
        <dbReference type="Google" id="ProtNLM"/>
    </source>
</evidence>
<dbReference type="FunFam" id="3.30.830.10:FF:000004">
    <property type="entry name" value="Putative insulin-degrading enzyme"/>
    <property type="match status" value="1"/>
</dbReference>
<dbReference type="Pfam" id="PF05193">
    <property type="entry name" value="Peptidase_M16_C"/>
    <property type="match status" value="1"/>
</dbReference>
<dbReference type="EMBL" id="NAJP01000046">
    <property type="protein sequence ID" value="TKA38245.1"/>
    <property type="molecule type" value="Genomic_DNA"/>
</dbReference>
<dbReference type="GO" id="GO:0051603">
    <property type="term" value="P:proteolysis involved in protein catabolic process"/>
    <property type="evidence" value="ECO:0007669"/>
    <property type="project" value="TreeGrafter"/>
</dbReference>
<keyword evidence="2" id="KW-0645">Protease</keyword>
<dbReference type="Proteomes" id="UP000310066">
    <property type="component" value="Unassembled WGS sequence"/>
</dbReference>
<dbReference type="PANTHER" id="PTHR43690">
    <property type="entry name" value="NARDILYSIN"/>
    <property type="match status" value="1"/>
</dbReference>
<feature type="domain" description="Coenzyme PQQ synthesis protein F-like C-terminal lobe" evidence="10">
    <location>
        <begin position="815"/>
        <end position="913"/>
    </location>
</feature>
<gene>
    <name evidence="11" type="ORF">B0A54_09185</name>
</gene>
<protein>
    <recommendedName>
        <fullName evidence="13">A-factor-processing enzyme</fullName>
    </recommendedName>
</protein>
<comment type="caution">
    <text evidence="11">The sequence shown here is derived from an EMBL/GenBank/DDBJ whole genome shotgun (WGS) entry which is preliminary data.</text>
</comment>
<keyword evidence="4" id="KW-0378">Hydrolase</keyword>
<comment type="similarity">
    <text evidence="1">Belongs to the peptidase M16 family.</text>
</comment>
<dbReference type="Pfam" id="PF22456">
    <property type="entry name" value="PqqF-like_C_4"/>
    <property type="match status" value="1"/>
</dbReference>
<evidence type="ECO:0000256" key="1">
    <source>
        <dbReference type="ARBA" id="ARBA00007261"/>
    </source>
</evidence>
<feature type="domain" description="Peptidase M16 middle/third" evidence="9">
    <location>
        <begin position="421"/>
        <end position="709"/>
    </location>
</feature>
<reference evidence="11 12" key="1">
    <citation type="submission" date="2017-03" db="EMBL/GenBank/DDBJ databases">
        <title>Genomes of endolithic fungi from Antarctica.</title>
        <authorList>
            <person name="Coleine C."/>
            <person name="Masonjones S."/>
            <person name="Stajich J.E."/>
        </authorList>
    </citation>
    <scope>NUCLEOTIDE SEQUENCE [LARGE SCALE GENOMIC DNA]</scope>
    <source>
        <strain evidence="11 12">CCFEE 5311</strain>
    </source>
</reference>
<evidence type="ECO:0000313" key="12">
    <source>
        <dbReference type="Proteomes" id="UP000310066"/>
    </source>
</evidence>
<dbReference type="InterPro" id="IPR007863">
    <property type="entry name" value="Peptidase_M16_C"/>
</dbReference>
<dbReference type="Pfam" id="PF00675">
    <property type="entry name" value="Peptidase_M16"/>
    <property type="match status" value="1"/>
</dbReference>
<evidence type="ECO:0000256" key="6">
    <source>
        <dbReference type="ARBA" id="ARBA00023049"/>
    </source>
</evidence>
<dbReference type="InterPro" id="IPR011765">
    <property type="entry name" value="Pept_M16_N"/>
</dbReference>
<sequence>MAEQPLHSHASSGGVQRLADKLEKPLLDNRSYRVVKLSNELEALLIHDPDTDKASAAMDINVGSFSDAEDLPGMAHAVEHLLFMGTEKVRVKSLRWTNGRVVETDAGSRYNAFTASTSTNYYFELSASATSNSPSTSLSASKESLPVSVSKGESPLYGGLDRFAQFFVRPLFLEDVLDRELRAVDSENKKNLQSDNWRMMQLNKSLSSKKHPFHKFSTGNYKVLHDDPIERGVKIREAFMGFYNKHYSANRMKLVVLGRENLDTLQKWTKELFSDVPNQDLEKLRWDGMPVYGMDEVGTQIFTKPVMDRRTLDMYFTYPDEEDQWESQPSRYLSHLLGHEGPGSILAYLKAKGWCNGFSAGGSPVCPGSAFFMVQAQLTAEGLKHYKEIIKIIFNYVAMLKQEPPHKWIFEEMSKLQEVDFKYQEKIPASRTTSMLSSTMQKPLPREKLLSGQSLIRRFNPEGIQRGLAHLDPDNFRIVLISQELPVETDQKEQWYGTEYKYEKIPEDFMKELKKAAKASASERPSELHLPGKNEFVPQRLDVEKKEVAEPSLAPALIRNTDGVRVWFKKDDQFWVPRATIHVSMRTPLHNASPLNAMTAQLYKELVEDSLIEYSYDAELAGLEYSIAPTSDGLDVVVSGYNDKMPVLLEKVLLTMRDLEVKEERFDVIKERVGRGFRNLEYTEPFRQIGTYSRWIVKEKGWLPEQMLEDLEGLTSQDIRDFYPQILKQMHIELLVHGNMYKEDALRTADLVYNTLKPVRLPPNQWPTRRMLVPQPGDYAYQKTLKNPDNVNHCIEYHLTVGANLDRATRAKLLLFAQMTSEPCFDQLRTKEQLGYVVFSGTSFQGTLASYRVLIQSEKDCGFLEGRIEAWLDGYEQVLREMPAEEFESYKTGLINKRLEKLKNLGQETGRFWHHVTSEVFDFELVHRDVEHIEPLTMDDMLEFYRTFFDPKSATWSKVAIHMIAQASAEAIAEKTDPAEQRKKLAEALTGVLSQLSLQADVAALTERLEKIDIAGGDTGSIVSAVGTYLKEDPANKPEQVDGAMEQAPAVLAQILPQLGIKAKKGEGEVEGGAAPEKKNETVFIEDVKTWKASLPLSAGPKAARELSEFEELESKL</sequence>
<dbReference type="PANTHER" id="PTHR43690:SF18">
    <property type="entry name" value="INSULIN-DEGRADING ENZYME-RELATED"/>
    <property type="match status" value="1"/>
</dbReference>
<dbReference type="GO" id="GO:0046872">
    <property type="term" value="F:metal ion binding"/>
    <property type="evidence" value="ECO:0007669"/>
    <property type="project" value="UniProtKB-KW"/>
</dbReference>